<keyword evidence="5" id="KW-0732">Signal</keyword>
<dbReference type="CDD" id="cd02043">
    <property type="entry name" value="serpinP_plants"/>
    <property type="match status" value="1"/>
</dbReference>
<dbReference type="GO" id="GO:0005615">
    <property type="term" value="C:extracellular space"/>
    <property type="evidence" value="ECO:0007669"/>
    <property type="project" value="InterPro"/>
</dbReference>
<accession>A0AAV1ECR1</accession>
<dbReference type="SUPFAM" id="SSF56574">
    <property type="entry name" value="Serpins"/>
    <property type="match status" value="1"/>
</dbReference>
<dbReference type="PANTHER" id="PTHR11461">
    <property type="entry name" value="SERINE PROTEASE INHIBITOR, SERPIN"/>
    <property type="match status" value="1"/>
</dbReference>
<evidence type="ECO:0000259" key="6">
    <source>
        <dbReference type="SMART" id="SM00093"/>
    </source>
</evidence>
<keyword evidence="3" id="KW-0722">Serine protease inhibitor</keyword>
<feature type="domain" description="Serpin" evidence="6">
    <location>
        <begin position="50"/>
        <end position="379"/>
    </location>
</feature>
<evidence type="ECO:0000256" key="3">
    <source>
        <dbReference type="ARBA" id="ARBA00022900"/>
    </source>
</evidence>
<evidence type="ECO:0000256" key="4">
    <source>
        <dbReference type="RuleBase" id="RU000411"/>
    </source>
</evidence>
<reference evidence="7" key="1">
    <citation type="submission" date="2023-03" db="EMBL/GenBank/DDBJ databases">
        <authorList>
            <person name="Julca I."/>
        </authorList>
    </citation>
    <scope>NUCLEOTIDE SEQUENCE</scope>
</reference>
<evidence type="ECO:0000256" key="2">
    <source>
        <dbReference type="ARBA" id="ARBA00022690"/>
    </source>
</evidence>
<dbReference type="InterPro" id="IPR036186">
    <property type="entry name" value="Serpin_sf"/>
</dbReference>
<organism evidence="7 8">
    <name type="scientific">Oldenlandia corymbosa var. corymbosa</name>
    <dbReference type="NCBI Taxonomy" id="529605"/>
    <lineage>
        <taxon>Eukaryota</taxon>
        <taxon>Viridiplantae</taxon>
        <taxon>Streptophyta</taxon>
        <taxon>Embryophyta</taxon>
        <taxon>Tracheophyta</taxon>
        <taxon>Spermatophyta</taxon>
        <taxon>Magnoliopsida</taxon>
        <taxon>eudicotyledons</taxon>
        <taxon>Gunneridae</taxon>
        <taxon>Pentapetalae</taxon>
        <taxon>asterids</taxon>
        <taxon>lamiids</taxon>
        <taxon>Gentianales</taxon>
        <taxon>Rubiaceae</taxon>
        <taxon>Rubioideae</taxon>
        <taxon>Spermacoceae</taxon>
        <taxon>Hedyotis-Oldenlandia complex</taxon>
        <taxon>Oldenlandia</taxon>
    </lineage>
</organism>
<feature type="chain" id="PRO_5043583947" evidence="5">
    <location>
        <begin position="20"/>
        <end position="379"/>
    </location>
</feature>
<dbReference type="PANTHER" id="PTHR11461:SF315">
    <property type="entry name" value="SERPIN-Z3-LIKE"/>
    <property type="match status" value="1"/>
</dbReference>
<evidence type="ECO:0000256" key="5">
    <source>
        <dbReference type="SAM" id="SignalP"/>
    </source>
</evidence>
<dbReference type="EMBL" id="OX459126">
    <property type="protein sequence ID" value="CAI9117493.1"/>
    <property type="molecule type" value="Genomic_DNA"/>
</dbReference>
<dbReference type="Gene3D" id="2.30.39.10">
    <property type="entry name" value="Alpha-1-antitrypsin, domain 1"/>
    <property type="match status" value="1"/>
</dbReference>
<evidence type="ECO:0000313" key="8">
    <source>
        <dbReference type="Proteomes" id="UP001161247"/>
    </source>
</evidence>
<dbReference type="GO" id="GO:0004867">
    <property type="term" value="F:serine-type endopeptidase inhibitor activity"/>
    <property type="evidence" value="ECO:0007669"/>
    <property type="project" value="UniProtKB-KW"/>
</dbReference>
<dbReference type="InterPro" id="IPR023796">
    <property type="entry name" value="Serpin_dom"/>
</dbReference>
<dbReference type="Gene3D" id="3.30.497.10">
    <property type="entry name" value="Antithrombin, subunit I, domain 2"/>
    <property type="match status" value="1"/>
</dbReference>
<dbReference type="InterPro" id="IPR000215">
    <property type="entry name" value="Serpin_fam"/>
</dbReference>
<protein>
    <submittedName>
        <fullName evidence="7">OLC1v1018893C1</fullName>
    </submittedName>
</protein>
<keyword evidence="8" id="KW-1185">Reference proteome</keyword>
<name>A0AAV1ECR1_OLDCO</name>
<dbReference type="InterPro" id="IPR042178">
    <property type="entry name" value="Serpin_sf_1"/>
</dbReference>
<dbReference type="Pfam" id="PF00079">
    <property type="entry name" value="Serpin"/>
    <property type="match status" value="1"/>
</dbReference>
<comment type="similarity">
    <text evidence="1 4">Belongs to the serpin family.</text>
</comment>
<feature type="signal peptide" evidence="5">
    <location>
        <begin position="1"/>
        <end position="19"/>
    </location>
</feature>
<gene>
    <name evidence="7" type="ORF">OLC1_LOCUS23544</name>
</gene>
<dbReference type="AlphaFoldDB" id="A0AAV1ECR1"/>
<dbReference type="FunFam" id="2.30.39.10:FF:000022">
    <property type="entry name" value="Os11g0230400 protein"/>
    <property type="match status" value="1"/>
</dbReference>
<keyword evidence="2" id="KW-0646">Protease inhibitor</keyword>
<evidence type="ECO:0000313" key="7">
    <source>
        <dbReference type="EMBL" id="CAI9117493.1"/>
    </source>
</evidence>
<dbReference type="InterPro" id="IPR042185">
    <property type="entry name" value="Serpin_sf_2"/>
</dbReference>
<sequence>MVEKIYVYVLLLIVARLLPQKLVNIHTLHKNDSNKEPEVIDSSKPNEVSLKLAKPIILEKMRNGVNSVLSPLTVQILLAMSAAGCKGATKDQLLSFLNFNNVDELGSCFARCVASVLTQGSSSGGPVLSCGVWIDRSLSFNPHFKAVIDDVYKAHSTRVDFQNLAARELNEWFGKETRGLINSVISPNEINKLTRLILANALYFKGTWEKKFDASKTKEHEFYLLNGSTVKAPFLTSGESQYISAYEGFKVLRLPYKQGNETHRNFSMYYYLPDAKDGLPNLVEKVCSQPEFLKNHTPQTKVSVGKFLIPKFKMSFDFEASKFLKDVGLVLPFIESLDGEFTNMVDSPAVSRELYISKIFQNCFIEVDEEGTKAVLKHT</sequence>
<proteinExistence type="inferred from homology"/>
<dbReference type="Proteomes" id="UP001161247">
    <property type="component" value="Chromosome 9"/>
</dbReference>
<evidence type="ECO:0000256" key="1">
    <source>
        <dbReference type="ARBA" id="ARBA00009500"/>
    </source>
</evidence>
<dbReference type="SMART" id="SM00093">
    <property type="entry name" value="SERPIN"/>
    <property type="match status" value="1"/>
</dbReference>